<dbReference type="EMBL" id="LAZR01011725">
    <property type="protein sequence ID" value="KKM60198.1"/>
    <property type="molecule type" value="Genomic_DNA"/>
</dbReference>
<comment type="caution">
    <text evidence="1">The sequence shown here is derived from an EMBL/GenBank/DDBJ whole genome shotgun (WGS) entry which is preliminary data.</text>
</comment>
<dbReference type="AlphaFoldDB" id="A0A0F9IS69"/>
<name>A0A0F9IS69_9ZZZZ</name>
<reference evidence="1" key="1">
    <citation type="journal article" date="2015" name="Nature">
        <title>Complex archaea that bridge the gap between prokaryotes and eukaryotes.</title>
        <authorList>
            <person name="Spang A."/>
            <person name="Saw J.H."/>
            <person name="Jorgensen S.L."/>
            <person name="Zaremba-Niedzwiedzka K."/>
            <person name="Martijn J."/>
            <person name="Lind A.E."/>
            <person name="van Eijk R."/>
            <person name="Schleper C."/>
            <person name="Guy L."/>
            <person name="Ettema T.J."/>
        </authorList>
    </citation>
    <scope>NUCLEOTIDE SEQUENCE</scope>
</reference>
<accession>A0A0F9IS69</accession>
<proteinExistence type="predicted"/>
<evidence type="ECO:0000313" key="1">
    <source>
        <dbReference type="EMBL" id="KKM60198.1"/>
    </source>
</evidence>
<protein>
    <recommendedName>
        <fullName evidence="2">ABM domain-containing protein</fullName>
    </recommendedName>
</protein>
<gene>
    <name evidence="1" type="ORF">LCGC14_1544290</name>
</gene>
<evidence type="ECO:0008006" key="2">
    <source>
        <dbReference type="Google" id="ProtNLM"/>
    </source>
</evidence>
<organism evidence="1">
    <name type="scientific">marine sediment metagenome</name>
    <dbReference type="NCBI Taxonomy" id="412755"/>
    <lineage>
        <taxon>unclassified sequences</taxon>
        <taxon>metagenomes</taxon>
        <taxon>ecological metagenomes</taxon>
    </lineage>
</organism>
<sequence>MAAYSVTTYSNKGAYDAVLAALETELETVNDGKTIRYVDIIPRGNEFVGILIYDT</sequence>